<evidence type="ECO:0000256" key="5">
    <source>
        <dbReference type="ARBA" id="ARBA00023004"/>
    </source>
</evidence>
<dbReference type="InterPro" id="IPR001128">
    <property type="entry name" value="Cyt_P450"/>
</dbReference>
<dbReference type="GO" id="GO:0004497">
    <property type="term" value="F:monooxygenase activity"/>
    <property type="evidence" value="ECO:0007669"/>
    <property type="project" value="UniProtKB-KW"/>
</dbReference>
<name>A0A423VZC8_CYTCH</name>
<dbReference type="PRINTS" id="PR00463">
    <property type="entry name" value="EP450I"/>
</dbReference>
<evidence type="ECO:0000256" key="3">
    <source>
        <dbReference type="ARBA" id="ARBA00022617"/>
    </source>
</evidence>
<evidence type="ECO:0000256" key="1">
    <source>
        <dbReference type="ARBA" id="ARBA00001971"/>
    </source>
</evidence>
<dbReference type="STRING" id="252740.A0A423VZC8"/>
<keyword evidence="11" id="KW-1185">Reference proteome</keyword>
<dbReference type="PROSITE" id="PS00086">
    <property type="entry name" value="CYTOCHROME_P450"/>
    <property type="match status" value="1"/>
</dbReference>
<gene>
    <name evidence="10" type="ORF">VSDG_05448</name>
</gene>
<dbReference type="InterPro" id="IPR017972">
    <property type="entry name" value="Cyt_P450_CS"/>
</dbReference>
<dbReference type="OrthoDB" id="1470350at2759"/>
<evidence type="ECO:0000256" key="2">
    <source>
        <dbReference type="ARBA" id="ARBA00010617"/>
    </source>
</evidence>
<dbReference type="InterPro" id="IPR050121">
    <property type="entry name" value="Cytochrome_P450_monoxygenase"/>
</dbReference>
<dbReference type="PRINTS" id="PR00385">
    <property type="entry name" value="P450"/>
</dbReference>
<accession>A0A423VZC8</accession>
<comment type="similarity">
    <text evidence="2 7">Belongs to the cytochrome P450 family.</text>
</comment>
<evidence type="ECO:0000256" key="8">
    <source>
        <dbReference type="SAM" id="MobiDB-lite"/>
    </source>
</evidence>
<dbReference type="SUPFAM" id="SSF48264">
    <property type="entry name" value="Cytochrome P450"/>
    <property type="match status" value="1"/>
</dbReference>
<feature type="transmembrane region" description="Helical" evidence="9">
    <location>
        <begin position="6"/>
        <end position="24"/>
    </location>
</feature>
<keyword evidence="7" id="KW-0503">Monooxygenase</keyword>
<proteinExistence type="inferred from homology"/>
<keyword evidence="9" id="KW-0472">Membrane</keyword>
<keyword evidence="9" id="KW-0812">Transmembrane</keyword>
<evidence type="ECO:0000256" key="7">
    <source>
        <dbReference type="RuleBase" id="RU000461"/>
    </source>
</evidence>
<dbReference type="PANTHER" id="PTHR24305">
    <property type="entry name" value="CYTOCHROME P450"/>
    <property type="match status" value="1"/>
</dbReference>
<keyword evidence="3 6" id="KW-0349">Heme</keyword>
<evidence type="ECO:0000256" key="6">
    <source>
        <dbReference type="PIRSR" id="PIRSR602401-1"/>
    </source>
</evidence>
<dbReference type="CDD" id="cd11070">
    <property type="entry name" value="CYP56-like"/>
    <property type="match status" value="1"/>
</dbReference>
<feature type="region of interest" description="Disordered" evidence="8">
    <location>
        <begin position="466"/>
        <end position="496"/>
    </location>
</feature>
<keyword evidence="5 6" id="KW-0408">Iron</keyword>
<dbReference type="InterPro" id="IPR036396">
    <property type="entry name" value="Cyt_P450_sf"/>
</dbReference>
<comment type="cofactor">
    <cofactor evidence="1 6">
        <name>heme</name>
        <dbReference type="ChEBI" id="CHEBI:30413"/>
    </cofactor>
</comment>
<dbReference type="Proteomes" id="UP000284375">
    <property type="component" value="Unassembled WGS sequence"/>
</dbReference>
<dbReference type="AlphaFoldDB" id="A0A423VZC8"/>
<sequence length="611" mass="68608">MYSSAYLLLGAVLGYYAFICYNGLQSNLIAARRIGLPYVVVPCSPISLKWQVPCSIWTPIIKMLPKAWWESWIDIMQPDWSYRFLQGPWQRLGDTFLMVTPGDILMYTRSPEVVHQITTRREAFPKPTHKYEILAIFGRNMVTTEGQEWKMHRKGVSASFNERNTAHIFAESVKQTQGMIAQWMGVEKETTSSGTITTLEHDTMTVALNIIANVGFGLRFFWEGQNMPDDLSAQNKKYASFEPPPGHSMTFVNSLATVLERITLLLILPTWLLQILPFKATKSALEAYKNYSKYMEEFLQDKIEAAQCGDGTAEGGMDIMGQLVRAKYGGKAKDEVQLSDSDILGNAFVIIVAGHETTANTLHFTLLELANNPAAQRAIQADIDRILGRESDPLTWSYEDEINALSASHVAACMNETLRMVPPVVDIPKWVSPGHDQTIALGGERILLPRKTSIVLNTRWFRPSLSSKAQGEGQQQDKDDGEEAEDLGGFSGRDTSEQMYRPVRGSYIPFSDGARSCIGRRIAHVEMLAALAVLFQRYSIELAVDEWASDEEVAGMGAQEMMEVYEKARAKCRETLRQARSLITLKLHGKQMVPVRLVRRGEERFVNVMGV</sequence>
<dbReference type="GO" id="GO:0005506">
    <property type="term" value="F:iron ion binding"/>
    <property type="evidence" value="ECO:0007669"/>
    <property type="project" value="InterPro"/>
</dbReference>
<dbReference type="InterPro" id="IPR002401">
    <property type="entry name" value="Cyt_P450_E_grp-I"/>
</dbReference>
<dbReference type="GO" id="GO:0020037">
    <property type="term" value="F:heme binding"/>
    <property type="evidence" value="ECO:0007669"/>
    <property type="project" value="InterPro"/>
</dbReference>
<evidence type="ECO:0000256" key="9">
    <source>
        <dbReference type="SAM" id="Phobius"/>
    </source>
</evidence>
<evidence type="ECO:0000313" key="10">
    <source>
        <dbReference type="EMBL" id="ROV96396.1"/>
    </source>
</evidence>
<dbReference type="EMBL" id="LJZO01000020">
    <property type="protein sequence ID" value="ROV96396.1"/>
    <property type="molecule type" value="Genomic_DNA"/>
</dbReference>
<keyword evidence="7" id="KW-0560">Oxidoreductase</keyword>
<evidence type="ECO:0000256" key="4">
    <source>
        <dbReference type="ARBA" id="ARBA00022723"/>
    </source>
</evidence>
<dbReference type="PANTHER" id="PTHR24305:SF166">
    <property type="entry name" value="CYTOCHROME P450 12A4, MITOCHONDRIAL-RELATED"/>
    <property type="match status" value="1"/>
</dbReference>
<keyword evidence="4 6" id="KW-0479">Metal-binding</keyword>
<dbReference type="Gene3D" id="1.10.630.10">
    <property type="entry name" value="Cytochrome P450"/>
    <property type="match status" value="1"/>
</dbReference>
<evidence type="ECO:0008006" key="12">
    <source>
        <dbReference type="Google" id="ProtNLM"/>
    </source>
</evidence>
<evidence type="ECO:0000313" key="11">
    <source>
        <dbReference type="Proteomes" id="UP000284375"/>
    </source>
</evidence>
<keyword evidence="9" id="KW-1133">Transmembrane helix</keyword>
<feature type="binding site" description="axial binding residue" evidence="6">
    <location>
        <position position="517"/>
    </location>
    <ligand>
        <name>heme</name>
        <dbReference type="ChEBI" id="CHEBI:30413"/>
    </ligand>
    <ligandPart>
        <name>Fe</name>
        <dbReference type="ChEBI" id="CHEBI:18248"/>
    </ligandPart>
</feature>
<dbReference type="Pfam" id="PF00067">
    <property type="entry name" value="p450"/>
    <property type="match status" value="2"/>
</dbReference>
<dbReference type="GO" id="GO:0016705">
    <property type="term" value="F:oxidoreductase activity, acting on paired donors, with incorporation or reduction of molecular oxygen"/>
    <property type="evidence" value="ECO:0007669"/>
    <property type="project" value="InterPro"/>
</dbReference>
<protein>
    <recommendedName>
        <fullName evidence="12">Cytochrome P450</fullName>
    </recommendedName>
</protein>
<comment type="caution">
    <text evidence="10">The sequence shown here is derived from an EMBL/GenBank/DDBJ whole genome shotgun (WGS) entry which is preliminary data.</text>
</comment>
<organism evidence="10 11">
    <name type="scientific">Cytospora chrysosperma</name>
    <name type="common">Cytospora canker fungus</name>
    <name type="synonym">Sphaeria chrysosperma</name>
    <dbReference type="NCBI Taxonomy" id="252740"/>
    <lineage>
        <taxon>Eukaryota</taxon>
        <taxon>Fungi</taxon>
        <taxon>Dikarya</taxon>
        <taxon>Ascomycota</taxon>
        <taxon>Pezizomycotina</taxon>
        <taxon>Sordariomycetes</taxon>
        <taxon>Sordariomycetidae</taxon>
        <taxon>Diaporthales</taxon>
        <taxon>Cytosporaceae</taxon>
        <taxon>Cytospora</taxon>
    </lineage>
</organism>
<reference evidence="10 11" key="1">
    <citation type="submission" date="2015-09" db="EMBL/GenBank/DDBJ databases">
        <title>Host preference determinants of Valsa canker pathogens revealed by comparative genomics.</title>
        <authorList>
            <person name="Yin Z."/>
            <person name="Huang L."/>
        </authorList>
    </citation>
    <scope>NUCLEOTIDE SEQUENCE [LARGE SCALE GENOMIC DNA]</scope>
    <source>
        <strain evidence="10 11">YSFL</strain>
    </source>
</reference>